<accession>A0A5N8WBS8</accession>
<keyword evidence="2" id="KW-0812">Transmembrane</keyword>
<dbReference type="Proteomes" id="UP000326979">
    <property type="component" value="Unassembled WGS sequence"/>
</dbReference>
<evidence type="ECO:0000313" key="3">
    <source>
        <dbReference type="EMBL" id="MPY44246.1"/>
    </source>
</evidence>
<evidence type="ECO:0000256" key="2">
    <source>
        <dbReference type="SAM" id="Phobius"/>
    </source>
</evidence>
<organism evidence="3 4">
    <name type="scientific">Streptomyces phyllanthi</name>
    <dbReference type="NCBI Taxonomy" id="1803180"/>
    <lineage>
        <taxon>Bacteria</taxon>
        <taxon>Bacillati</taxon>
        <taxon>Actinomycetota</taxon>
        <taxon>Actinomycetes</taxon>
        <taxon>Kitasatosporales</taxon>
        <taxon>Streptomycetaceae</taxon>
        <taxon>Streptomyces</taxon>
    </lineage>
</organism>
<dbReference type="OrthoDB" id="4277223at2"/>
<dbReference type="AlphaFoldDB" id="A0A5N8WBS8"/>
<keyword evidence="2" id="KW-1133">Transmembrane helix</keyword>
<feature type="transmembrane region" description="Helical" evidence="2">
    <location>
        <begin position="88"/>
        <end position="110"/>
    </location>
</feature>
<keyword evidence="4" id="KW-1185">Reference proteome</keyword>
<evidence type="ECO:0000313" key="4">
    <source>
        <dbReference type="Proteomes" id="UP000326979"/>
    </source>
</evidence>
<dbReference type="RefSeq" id="WP_152789158.1">
    <property type="nucleotide sequence ID" value="NZ_VJZE01000303.1"/>
</dbReference>
<feature type="transmembrane region" description="Helical" evidence="2">
    <location>
        <begin position="147"/>
        <end position="166"/>
    </location>
</feature>
<keyword evidence="2" id="KW-0472">Membrane</keyword>
<sequence>AQPGYGYPQQGAPQGQPQYGYPQAPPVPQGYGYGGGQMEMPGLMKTARVMLFITAGFQFLAGIVFGFLVGAVQDVSSGVGSGDETDGFAALGIGVAIFLVALGALSIFLGVKFKSGGSGIRITTIVYSSLLVLGSIVNIVGGGSGSATFGGIVSLAMSGIILAAMVNGQASTWFNRPRY</sequence>
<feature type="non-terminal residue" evidence="3">
    <location>
        <position position="1"/>
    </location>
</feature>
<proteinExistence type="predicted"/>
<feature type="region of interest" description="Disordered" evidence="1">
    <location>
        <begin position="1"/>
        <end position="21"/>
    </location>
</feature>
<feature type="transmembrane region" description="Helical" evidence="2">
    <location>
        <begin position="49"/>
        <end position="68"/>
    </location>
</feature>
<gene>
    <name evidence="3" type="ORF">FNH04_31375</name>
</gene>
<comment type="caution">
    <text evidence="3">The sequence shown here is derived from an EMBL/GenBank/DDBJ whole genome shotgun (WGS) entry which is preliminary data.</text>
</comment>
<feature type="transmembrane region" description="Helical" evidence="2">
    <location>
        <begin position="122"/>
        <end position="141"/>
    </location>
</feature>
<dbReference type="EMBL" id="VJZE01000303">
    <property type="protein sequence ID" value="MPY44246.1"/>
    <property type="molecule type" value="Genomic_DNA"/>
</dbReference>
<name>A0A5N8WBS8_9ACTN</name>
<protein>
    <submittedName>
        <fullName evidence="3">Uncharacterized protein</fullName>
    </submittedName>
</protein>
<reference evidence="3 4" key="1">
    <citation type="submission" date="2019-07" db="EMBL/GenBank/DDBJ databases">
        <title>New species of Amycolatopsis and Streptomyces.</title>
        <authorList>
            <person name="Duangmal K."/>
            <person name="Teo W.F.A."/>
            <person name="Lipun K."/>
        </authorList>
    </citation>
    <scope>NUCLEOTIDE SEQUENCE [LARGE SCALE GENOMIC DNA]</scope>
    <source>
        <strain evidence="3 4">TISTR 2346</strain>
    </source>
</reference>
<evidence type="ECO:0000256" key="1">
    <source>
        <dbReference type="SAM" id="MobiDB-lite"/>
    </source>
</evidence>